<evidence type="ECO:0008006" key="3">
    <source>
        <dbReference type="Google" id="ProtNLM"/>
    </source>
</evidence>
<sequence>MVGLAAISLSLAQTVQISVDRNRVEEGELFTLSIEVNGSDDFAKVDMNQLKDDFEILSGPGQQTNIQWINGSMTSTKTLTWTLSPKRGGTLAIPALSGTVDGKSFRGKPIPIQVIKSGNAYENTVFLVAEVDKEKAYLGEQITLTYKLYKHVDVSIASIDQFQMPEFPGFWAEDLYTPQRLQYQAQQVTVQGVKYQVANLGQRALFPIPSDNHTIPSVKVKAHIEIKKKKRRRDPFFDPFFDSFFSERKTKVLRSKEKNIIIQAFPEPRPFDFSGAVGEFSIGSGMDRETTKVNEGFTFTVAMTGTGNLGLFSLPEIKFPDEVEAFPPTDTFEKDAFRDDLTGTQSWEYILIPRQAGNITIPRIQMSYFDPNSDSWKRTQTDPIEISVAPGDTELYTGSGLTKREVELIGQDIRFIHTDPAAFNGQYQGRSSIAILLYLFSVVIFISPTFISQFTGYRLSTAEGRQIRGALRNGLKELKKKNKDPFETASCAFYIYLKNKFVLPSHNLDPTYVESILGNLVEPDLMEEVLAFLKVCDAGRFAPGGIKKEATLLNHMADIMKRVERNLI</sequence>
<evidence type="ECO:0000313" key="2">
    <source>
        <dbReference type="EMBL" id="SUZ86817.1"/>
    </source>
</evidence>
<dbReference type="PANTHER" id="PTHR40940:SF2">
    <property type="entry name" value="BATD"/>
    <property type="match status" value="1"/>
</dbReference>
<dbReference type="InterPro" id="IPR025738">
    <property type="entry name" value="BatD"/>
</dbReference>
<dbReference type="EMBL" id="UINC01001701">
    <property type="protein sequence ID" value="SUZ86817.1"/>
    <property type="molecule type" value="Genomic_DNA"/>
</dbReference>
<keyword evidence="1" id="KW-0812">Transmembrane</keyword>
<proteinExistence type="predicted"/>
<dbReference type="Pfam" id="PF13584">
    <property type="entry name" value="BatD"/>
    <property type="match status" value="2"/>
</dbReference>
<organism evidence="2">
    <name type="scientific">marine metagenome</name>
    <dbReference type="NCBI Taxonomy" id="408172"/>
    <lineage>
        <taxon>unclassified sequences</taxon>
        <taxon>metagenomes</taxon>
        <taxon>ecological metagenomes</taxon>
    </lineage>
</organism>
<protein>
    <recommendedName>
        <fullName evidence="3">Protein BatD</fullName>
    </recommendedName>
</protein>
<keyword evidence="1" id="KW-0472">Membrane</keyword>
<dbReference type="AlphaFoldDB" id="A0A381RAD3"/>
<accession>A0A381RAD3</accession>
<dbReference type="PANTHER" id="PTHR40940">
    <property type="entry name" value="PROTEIN BATD-RELATED"/>
    <property type="match status" value="1"/>
</dbReference>
<gene>
    <name evidence="2" type="ORF">METZ01_LOCUS39671</name>
</gene>
<name>A0A381RAD3_9ZZZZ</name>
<feature type="transmembrane region" description="Helical" evidence="1">
    <location>
        <begin position="433"/>
        <end position="451"/>
    </location>
</feature>
<keyword evidence="1" id="KW-1133">Transmembrane helix</keyword>
<evidence type="ECO:0000256" key="1">
    <source>
        <dbReference type="SAM" id="Phobius"/>
    </source>
</evidence>
<reference evidence="2" key="1">
    <citation type="submission" date="2018-05" db="EMBL/GenBank/DDBJ databases">
        <authorList>
            <person name="Lanie J.A."/>
            <person name="Ng W.-L."/>
            <person name="Kazmierczak K.M."/>
            <person name="Andrzejewski T.M."/>
            <person name="Davidsen T.M."/>
            <person name="Wayne K.J."/>
            <person name="Tettelin H."/>
            <person name="Glass J.I."/>
            <person name="Rusch D."/>
            <person name="Podicherti R."/>
            <person name="Tsui H.-C.T."/>
            <person name="Winkler M.E."/>
        </authorList>
    </citation>
    <scope>NUCLEOTIDE SEQUENCE</scope>
</reference>